<dbReference type="RefSeq" id="WP_169677870.1">
    <property type="nucleotide sequence ID" value="NZ_JABBNU010000001.1"/>
</dbReference>
<dbReference type="EMBL" id="JABBNU010000001">
    <property type="protein sequence ID" value="NMM47261.1"/>
    <property type="molecule type" value="Genomic_DNA"/>
</dbReference>
<evidence type="ECO:0000313" key="2">
    <source>
        <dbReference type="Proteomes" id="UP000559010"/>
    </source>
</evidence>
<protein>
    <submittedName>
        <fullName evidence="1">DUF2480 family protein</fullName>
    </submittedName>
</protein>
<dbReference type="InterPro" id="IPR018914">
    <property type="entry name" value="DUF2480"/>
</dbReference>
<name>A0A848IVJ7_9BACT</name>
<gene>
    <name evidence="1" type="ORF">HH304_02545</name>
</gene>
<dbReference type="AlphaFoldDB" id="A0A848IVJ7"/>
<organism evidence="1 2">
    <name type="scientific">Marinigracilibium pacificum</name>
    <dbReference type="NCBI Taxonomy" id="2729599"/>
    <lineage>
        <taxon>Bacteria</taxon>
        <taxon>Pseudomonadati</taxon>
        <taxon>Bacteroidota</taxon>
        <taxon>Cytophagia</taxon>
        <taxon>Cytophagales</taxon>
        <taxon>Flammeovirgaceae</taxon>
        <taxon>Marinigracilibium</taxon>
    </lineage>
</organism>
<comment type="caution">
    <text evidence="1">The sequence shown here is derived from an EMBL/GenBank/DDBJ whole genome shotgun (WGS) entry which is preliminary data.</text>
</comment>
<dbReference type="Pfam" id="PF10652">
    <property type="entry name" value="DUF2480"/>
    <property type="match status" value="1"/>
</dbReference>
<keyword evidence="2" id="KW-1185">Reference proteome</keyword>
<proteinExistence type="predicted"/>
<accession>A0A848IVJ7</accession>
<evidence type="ECO:0000313" key="1">
    <source>
        <dbReference type="EMBL" id="NMM47261.1"/>
    </source>
</evidence>
<sequence>MAEEIINRVANSPLISIDLETLIDDLERTTFDLKDLLFQGLVLREKEFRQFVKEHDWSQYANKHVGIYCSTDAIIPTWAYMIITSKLSPYVASVNFGDLEDINRIIIDKVIDELNVEEYRDKKVVIKGCSKKEVPVSAYVRLTEKLLPVISSIMYGEPCSTVPVYKNIKK</sequence>
<dbReference type="Proteomes" id="UP000559010">
    <property type="component" value="Unassembled WGS sequence"/>
</dbReference>
<reference evidence="1 2" key="1">
    <citation type="submission" date="2020-04" db="EMBL/GenBank/DDBJ databases">
        <title>Flammeovirgaceae bacterium KN852 isolated from deep sea.</title>
        <authorList>
            <person name="Zhang D.-C."/>
        </authorList>
    </citation>
    <scope>NUCLEOTIDE SEQUENCE [LARGE SCALE GENOMIC DNA]</scope>
    <source>
        <strain evidence="1 2">KN852</strain>
    </source>
</reference>